<evidence type="ECO:0000259" key="1">
    <source>
        <dbReference type="Pfam" id="PF01593"/>
    </source>
</evidence>
<dbReference type="eggNOG" id="COG0446">
    <property type="taxonomic scope" value="Bacteria"/>
</dbReference>
<dbReference type="Proteomes" id="UP000004095">
    <property type="component" value="Unassembled WGS sequence"/>
</dbReference>
<feature type="domain" description="Amine oxidase" evidence="1">
    <location>
        <begin position="12"/>
        <end position="507"/>
    </location>
</feature>
<sequence>MPKKVIVLGGGVAGMSAAHELITRGFEVEVYEVKKIPGGKARSIHVPNSAKDGRKPLPGEHGFRFFPRFYKHVTDTMKHIPYGNNPNGVLDNLVQADRAEMARYTKKPIKLLTRFPRDLADLETLFKEVFDSDTGLEPHEIEFFAGRLWQLMTSCYERRLAEYEKISWWDFIEADGKSEAYQNLLAIGLTRTLVAAKAKQASARTGGDVLLQLMFDIAEPGESSDRLLNGPTNDVWVDPWLSFLQEKGVNYQLEATIKSINCSGENITSATIEKAGETFEVQGDYYIAAVPVEVMARLLNDDLLKADAGLATIKDLAQSVSWMNGIQFYLNTDVKIVHGHTIYINSEWALTSISQAQFWEHINLANYGDGTVKGILSVDISDWYTPGELHKKPASQCTREEIKEEVWHQLKKSLDALGAEVLKDEYLHDWFLDPDIVFPVEKNQGTQKDTNIEPLLVNKKDTWRLRPESYTAIPNFFLASDYVRTYTDLATMEGANEAARRAVNHIIDTAKLDLPKCELWKLHEPDILELWRAKDKERFDKGLPWDGEFVGEGCLNAIMKPFRKIFS</sequence>
<dbReference type="PANTHER" id="PTHR42923">
    <property type="entry name" value="PROTOPORPHYRINOGEN OXIDASE"/>
    <property type="match status" value="1"/>
</dbReference>
<dbReference type="AlphaFoldDB" id="A1ZCG2"/>
<keyword evidence="3" id="KW-1185">Reference proteome</keyword>
<accession>A1ZCG2</accession>
<dbReference type="EMBL" id="AAWS01000001">
    <property type="protein sequence ID" value="EAY31964.1"/>
    <property type="molecule type" value="Genomic_DNA"/>
</dbReference>
<dbReference type="OrthoDB" id="8845488at2"/>
<comment type="caution">
    <text evidence="2">The sequence shown here is derived from an EMBL/GenBank/DDBJ whole genome shotgun (WGS) entry which is preliminary data.</text>
</comment>
<name>A1ZCG2_MICM2</name>
<gene>
    <name evidence="2" type="ORF">M23134_01993</name>
</gene>
<evidence type="ECO:0000313" key="3">
    <source>
        <dbReference type="Proteomes" id="UP000004095"/>
    </source>
</evidence>
<organism evidence="2 3">
    <name type="scientific">Microscilla marina ATCC 23134</name>
    <dbReference type="NCBI Taxonomy" id="313606"/>
    <lineage>
        <taxon>Bacteria</taxon>
        <taxon>Pseudomonadati</taxon>
        <taxon>Bacteroidota</taxon>
        <taxon>Cytophagia</taxon>
        <taxon>Cytophagales</taxon>
        <taxon>Microscillaceae</taxon>
        <taxon>Microscilla</taxon>
    </lineage>
</organism>
<dbReference type="InterPro" id="IPR050464">
    <property type="entry name" value="Zeta_carotene_desat/Oxidored"/>
</dbReference>
<protein>
    <submittedName>
        <fullName evidence="2">Phytoene dehydrogenase</fullName>
    </submittedName>
</protein>
<dbReference type="Pfam" id="PF01593">
    <property type="entry name" value="Amino_oxidase"/>
    <property type="match status" value="1"/>
</dbReference>
<dbReference type="RefSeq" id="WP_002692825.1">
    <property type="nucleotide sequence ID" value="NZ_AAWS01000001.1"/>
</dbReference>
<dbReference type="GO" id="GO:0016491">
    <property type="term" value="F:oxidoreductase activity"/>
    <property type="evidence" value="ECO:0007669"/>
    <property type="project" value="InterPro"/>
</dbReference>
<dbReference type="SUPFAM" id="SSF51905">
    <property type="entry name" value="FAD/NAD(P)-binding domain"/>
    <property type="match status" value="1"/>
</dbReference>
<evidence type="ECO:0000313" key="2">
    <source>
        <dbReference type="EMBL" id="EAY31964.1"/>
    </source>
</evidence>
<dbReference type="InterPro" id="IPR036188">
    <property type="entry name" value="FAD/NAD-bd_sf"/>
</dbReference>
<dbReference type="PANTHER" id="PTHR42923:SF46">
    <property type="entry name" value="AMINE OXIDASE"/>
    <property type="match status" value="1"/>
</dbReference>
<proteinExistence type="predicted"/>
<dbReference type="Gene3D" id="3.50.50.60">
    <property type="entry name" value="FAD/NAD(P)-binding domain"/>
    <property type="match status" value="1"/>
</dbReference>
<dbReference type="eggNOG" id="COG3349">
    <property type="taxonomic scope" value="Bacteria"/>
</dbReference>
<dbReference type="InterPro" id="IPR002937">
    <property type="entry name" value="Amino_oxidase"/>
</dbReference>
<reference evidence="2 3" key="1">
    <citation type="submission" date="2007-01" db="EMBL/GenBank/DDBJ databases">
        <authorList>
            <person name="Haygood M."/>
            <person name="Podell S."/>
            <person name="Anderson C."/>
            <person name="Hopkinson B."/>
            <person name="Roe K."/>
            <person name="Barbeau K."/>
            <person name="Gaasterland T."/>
            <person name="Ferriera S."/>
            <person name="Johnson J."/>
            <person name="Kravitz S."/>
            <person name="Beeson K."/>
            <person name="Sutton G."/>
            <person name="Rogers Y.-H."/>
            <person name="Friedman R."/>
            <person name="Frazier M."/>
            <person name="Venter J.C."/>
        </authorList>
    </citation>
    <scope>NUCLEOTIDE SEQUENCE [LARGE SCALE GENOMIC DNA]</scope>
    <source>
        <strain evidence="2 3">ATCC 23134</strain>
    </source>
</reference>